<accession>A0ABV0RNQ3</accession>
<proteinExistence type="predicted"/>
<reference evidence="1 2" key="1">
    <citation type="submission" date="2021-06" db="EMBL/GenBank/DDBJ databases">
        <authorList>
            <person name="Palmer J.M."/>
        </authorList>
    </citation>
    <scope>NUCLEOTIDE SEQUENCE [LARGE SCALE GENOMIC DNA]</scope>
    <source>
        <strain evidence="1 2">XC_2019</strain>
        <tissue evidence="1">Muscle</tissue>
    </source>
</reference>
<feature type="non-terminal residue" evidence="1">
    <location>
        <position position="1"/>
    </location>
</feature>
<dbReference type="Proteomes" id="UP001434883">
    <property type="component" value="Unassembled WGS sequence"/>
</dbReference>
<name>A0ABV0RNQ3_9TELE</name>
<keyword evidence="2" id="KW-1185">Reference proteome</keyword>
<protein>
    <submittedName>
        <fullName evidence="1">Uncharacterized protein</fullName>
    </submittedName>
</protein>
<dbReference type="EMBL" id="JAHRIN010051913">
    <property type="protein sequence ID" value="MEQ2209839.1"/>
    <property type="molecule type" value="Genomic_DNA"/>
</dbReference>
<evidence type="ECO:0000313" key="2">
    <source>
        <dbReference type="Proteomes" id="UP001434883"/>
    </source>
</evidence>
<comment type="caution">
    <text evidence="1">The sequence shown here is derived from an EMBL/GenBank/DDBJ whole genome shotgun (WGS) entry which is preliminary data.</text>
</comment>
<gene>
    <name evidence="1" type="ORF">XENOCAPTIV_004674</name>
</gene>
<sequence length="71" mass="7704">LVPYSSLQTSGVPPVRPEIRHLVTMRRGRCADGSGFLRLLAVCRVSCPAQSLLPLTATGPHALPWRLQAEV</sequence>
<organism evidence="1 2">
    <name type="scientific">Xenoophorus captivus</name>
    <dbReference type="NCBI Taxonomy" id="1517983"/>
    <lineage>
        <taxon>Eukaryota</taxon>
        <taxon>Metazoa</taxon>
        <taxon>Chordata</taxon>
        <taxon>Craniata</taxon>
        <taxon>Vertebrata</taxon>
        <taxon>Euteleostomi</taxon>
        <taxon>Actinopterygii</taxon>
        <taxon>Neopterygii</taxon>
        <taxon>Teleostei</taxon>
        <taxon>Neoteleostei</taxon>
        <taxon>Acanthomorphata</taxon>
        <taxon>Ovalentaria</taxon>
        <taxon>Atherinomorphae</taxon>
        <taxon>Cyprinodontiformes</taxon>
        <taxon>Goodeidae</taxon>
        <taxon>Xenoophorus</taxon>
    </lineage>
</organism>
<evidence type="ECO:0000313" key="1">
    <source>
        <dbReference type="EMBL" id="MEQ2209839.1"/>
    </source>
</evidence>